<organism evidence="1 2">
    <name type="scientific">Phanerochaete sordida</name>
    <dbReference type="NCBI Taxonomy" id="48140"/>
    <lineage>
        <taxon>Eukaryota</taxon>
        <taxon>Fungi</taxon>
        <taxon>Dikarya</taxon>
        <taxon>Basidiomycota</taxon>
        <taxon>Agaricomycotina</taxon>
        <taxon>Agaricomycetes</taxon>
        <taxon>Polyporales</taxon>
        <taxon>Phanerochaetaceae</taxon>
        <taxon>Phanerochaete</taxon>
    </lineage>
</organism>
<sequence>MRSTTPNFYDHLLVVSLTAFSAADDGLSSRTSKIESIVRPRATLRLPIPTLICVTTSTRKYNQGVHALHSRRSGRST</sequence>
<protein>
    <submittedName>
        <fullName evidence="1">Uncharacterized protein</fullName>
    </submittedName>
</protein>
<dbReference type="AlphaFoldDB" id="A0A9P3L8Y5"/>
<evidence type="ECO:0000313" key="1">
    <source>
        <dbReference type="EMBL" id="GJE85468.1"/>
    </source>
</evidence>
<accession>A0A9P3L8Y5</accession>
<gene>
    <name evidence="1" type="ORF">PsYK624_015470</name>
</gene>
<evidence type="ECO:0000313" key="2">
    <source>
        <dbReference type="Proteomes" id="UP000703269"/>
    </source>
</evidence>
<dbReference type="EMBL" id="BPQB01000002">
    <property type="protein sequence ID" value="GJE85468.1"/>
    <property type="molecule type" value="Genomic_DNA"/>
</dbReference>
<name>A0A9P3L8Y5_9APHY</name>
<keyword evidence="2" id="KW-1185">Reference proteome</keyword>
<comment type="caution">
    <text evidence="1">The sequence shown here is derived from an EMBL/GenBank/DDBJ whole genome shotgun (WGS) entry which is preliminary data.</text>
</comment>
<dbReference type="Proteomes" id="UP000703269">
    <property type="component" value="Unassembled WGS sequence"/>
</dbReference>
<proteinExistence type="predicted"/>
<reference evidence="1 2" key="1">
    <citation type="submission" date="2021-08" db="EMBL/GenBank/DDBJ databases">
        <title>Draft Genome Sequence of Phanerochaete sordida strain YK-624.</title>
        <authorList>
            <person name="Mori T."/>
            <person name="Dohra H."/>
            <person name="Suzuki T."/>
            <person name="Kawagishi H."/>
            <person name="Hirai H."/>
        </authorList>
    </citation>
    <scope>NUCLEOTIDE SEQUENCE [LARGE SCALE GENOMIC DNA]</scope>
    <source>
        <strain evidence="1 2">YK-624</strain>
    </source>
</reference>